<dbReference type="RefSeq" id="WP_357404111.1">
    <property type="nucleotide sequence ID" value="NZ_JBEYCD010000005.1"/>
</dbReference>
<dbReference type="InterPro" id="IPR050832">
    <property type="entry name" value="Bact_Acetyltransf"/>
</dbReference>
<dbReference type="PANTHER" id="PTHR43877">
    <property type="entry name" value="AMINOALKYLPHOSPHONATE N-ACETYLTRANSFERASE-RELATED-RELATED"/>
    <property type="match status" value="1"/>
</dbReference>
<name>A0ABW7X236_9NOCA</name>
<dbReference type="InterPro" id="IPR016181">
    <property type="entry name" value="Acyl_CoA_acyltransferase"/>
</dbReference>
<keyword evidence="2 4" id="KW-0012">Acyltransferase</keyword>
<dbReference type="InterPro" id="IPR000182">
    <property type="entry name" value="GNAT_dom"/>
</dbReference>
<evidence type="ECO:0000313" key="5">
    <source>
        <dbReference type="Proteomes" id="UP001611415"/>
    </source>
</evidence>
<accession>A0ABW7X236</accession>
<protein>
    <submittedName>
        <fullName evidence="4">GNAT family N-acetyltransferase</fullName>
        <ecNumber evidence="4">2.3.-.-</ecNumber>
    </submittedName>
</protein>
<evidence type="ECO:0000313" key="4">
    <source>
        <dbReference type="EMBL" id="MFI2475089.1"/>
    </source>
</evidence>
<feature type="domain" description="N-acetyltransferase" evidence="3">
    <location>
        <begin position="3"/>
        <end position="152"/>
    </location>
</feature>
<evidence type="ECO:0000256" key="1">
    <source>
        <dbReference type="ARBA" id="ARBA00022679"/>
    </source>
</evidence>
<evidence type="ECO:0000259" key="3">
    <source>
        <dbReference type="PROSITE" id="PS51186"/>
    </source>
</evidence>
<organism evidence="4 5">
    <name type="scientific">Nocardia xishanensis</name>
    <dbReference type="NCBI Taxonomy" id="238964"/>
    <lineage>
        <taxon>Bacteria</taxon>
        <taxon>Bacillati</taxon>
        <taxon>Actinomycetota</taxon>
        <taxon>Actinomycetes</taxon>
        <taxon>Mycobacteriales</taxon>
        <taxon>Nocardiaceae</taxon>
        <taxon>Nocardia</taxon>
    </lineage>
</organism>
<dbReference type="Proteomes" id="UP001611415">
    <property type="component" value="Unassembled WGS sequence"/>
</dbReference>
<comment type="caution">
    <text evidence="4">The sequence shown here is derived from an EMBL/GenBank/DDBJ whole genome shotgun (WGS) entry which is preliminary data.</text>
</comment>
<sequence>MAIVIRPGRPDEAALLSDLALRSKGFWGYSEQLLDSFRRELTLSPSDVVGRRTAVAELSGTVVGFVTVDGSAPAGDLGMLFVVPEAIGNGVGTELFRHAIETARGAGFRRLVIESDPNAEPFYRAMGGIRVGSTESGSVPGRELPLLEVDIVSIANSAPQSAD</sequence>
<keyword evidence="1 4" id="KW-0808">Transferase</keyword>
<dbReference type="SUPFAM" id="SSF55729">
    <property type="entry name" value="Acyl-CoA N-acyltransferases (Nat)"/>
    <property type="match status" value="1"/>
</dbReference>
<dbReference type="PROSITE" id="PS51186">
    <property type="entry name" value="GNAT"/>
    <property type="match status" value="1"/>
</dbReference>
<dbReference type="GO" id="GO:0016746">
    <property type="term" value="F:acyltransferase activity"/>
    <property type="evidence" value="ECO:0007669"/>
    <property type="project" value="UniProtKB-KW"/>
</dbReference>
<dbReference type="Pfam" id="PF00583">
    <property type="entry name" value="Acetyltransf_1"/>
    <property type="match status" value="1"/>
</dbReference>
<dbReference type="CDD" id="cd04301">
    <property type="entry name" value="NAT_SF"/>
    <property type="match status" value="1"/>
</dbReference>
<dbReference type="EMBL" id="JBIRYO010000009">
    <property type="protein sequence ID" value="MFI2475089.1"/>
    <property type="molecule type" value="Genomic_DNA"/>
</dbReference>
<proteinExistence type="predicted"/>
<keyword evidence="5" id="KW-1185">Reference proteome</keyword>
<dbReference type="Gene3D" id="3.40.630.30">
    <property type="match status" value="1"/>
</dbReference>
<dbReference type="EC" id="2.3.-.-" evidence="4"/>
<gene>
    <name evidence="4" type="ORF">ACH49W_17060</name>
</gene>
<evidence type="ECO:0000256" key="2">
    <source>
        <dbReference type="ARBA" id="ARBA00023315"/>
    </source>
</evidence>
<reference evidence="4 5" key="1">
    <citation type="submission" date="2024-10" db="EMBL/GenBank/DDBJ databases">
        <title>The Natural Products Discovery Center: Release of the First 8490 Sequenced Strains for Exploring Actinobacteria Biosynthetic Diversity.</title>
        <authorList>
            <person name="Kalkreuter E."/>
            <person name="Kautsar S.A."/>
            <person name="Yang D."/>
            <person name="Bader C.D."/>
            <person name="Teijaro C.N."/>
            <person name="Fluegel L."/>
            <person name="Davis C.M."/>
            <person name="Simpson J.R."/>
            <person name="Lauterbach L."/>
            <person name="Steele A.D."/>
            <person name="Gui C."/>
            <person name="Meng S."/>
            <person name="Li G."/>
            <person name="Viehrig K."/>
            <person name="Ye F."/>
            <person name="Su P."/>
            <person name="Kiefer A.F."/>
            <person name="Nichols A."/>
            <person name="Cepeda A.J."/>
            <person name="Yan W."/>
            <person name="Fan B."/>
            <person name="Jiang Y."/>
            <person name="Adhikari A."/>
            <person name="Zheng C.-J."/>
            <person name="Schuster L."/>
            <person name="Cowan T.M."/>
            <person name="Smanski M.J."/>
            <person name="Chevrette M.G."/>
            <person name="De Carvalho L.P.S."/>
            <person name="Shen B."/>
        </authorList>
    </citation>
    <scope>NUCLEOTIDE SEQUENCE [LARGE SCALE GENOMIC DNA]</scope>
    <source>
        <strain evidence="4 5">NPDC019275</strain>
    </source>
</reference>